<feature type="transmembrane region" description="Helical" evidence="1">
    <location>
        <begin position="149"/>
        <end position="168"/>
    </location>
</feature>
<proteinExistence type="predicted"/>
<dbReference type="AlphaFoldDB" id="A0A6N2Z9X8"/>
<reference evidence="2" key="1">
    <citation type="submission" date="2019-11" db="EMBL/GenBank/DDBJ databases">
        <authorList>
            <person name="Feng L."/>
        </authorList>
    </citation>
    <scope>NUCLEOTIDE SEQUENCE</scope>
    <source>
        <strain evidence="2">RgnavusLFYP36</strain>
    </source>
</reference>
<keyword evidence="1" id="KW-0812">Transmembrane</keyword>
<dbReference type="EMBL" id="CACRUU010000021">
    <property type="protein sequence ID" value="VYT76455.1"/>
    <property type="molecule type" value="Genomic_DNA"/>
</dbReference>
<protein>
    <submittedName>
        <fullName evidence="2">Uncharacterized protein</fullName>
    </submittedName>
</protein>
<gene>
    <name evidence="2" type="ORF">RGLFYP36_03146</name>
</gene>
<accession>A0A6N2Z9X8</accession>
<organism evidence="2">
    <name type="scientific">Mediterraneibacter gnavus</name>
    <name type="common">Ruminococcus gnavus</name>
    <dbReference type="NCBI Taxonomy" id="33038"/>
    <lineage>
        <taxon>Bacteria</taxon>
        <taxon>Bacillati</taxon>
        <taxon>Bacillota</taxon>
        <taxon>Clostridia</taxon>
        <taxon>Lachnospirales</taxon>
        <taxon>Lachnospiraceae</taxon>
        <taxon>Mediterraneibacter</taxon>
    </lineage>
</organism>
<name>A0A6N2Z9X8_MEDGN</name>
<evidence type="ECO:0000313" key="2">
    <source>
        <dbReference type="EMBL" id="VYT76455.1"/>
    </source>
</evidence>
<evidence type="ECO:0000256" key="1">
    <source>
        <dbReference type="SAM" id="Phobius"/>
    </source>
</evidence>
<feature type="transmembrane region" description="Helical" evidence="1">
    <location>
        <begin position="188"/>
        <end position="210"/>
    </location>
</feature>
<feature type="transmembrane region" description="Helical" evidence="1">
    <location>
        <begin position="120"/>
        <end position="142"/>
    </location>
</feature>
<feature type="transmembrane region" description="Helical" evidence="1">
    <location>
        <begin position="43"/>
        <end position="60"/>
    </location>
</feature>
<feature type="transmembrane region" description="Helical" evidence="1">
    <location>
        <begin position="72"/>
        <end position="98"/>
    </location>
</feature>
<keyword evidence="1" id="KW-0472">Membrane</keyword>
<keyword evidence="1" id="KW-1133">Transmembrane helix</keyword>
<sequence length="215" mass="23985">MKSTFAIVKRLLASNKISFIITALVVLCATSSGDVVLSNGNYTWLLAVMTPFFFVFYDYTKLMHLGASKRDYFFGCLISYGILALSISLINTLIHLLIDPVYPARAVINMMDVCNWTENGIFIAGVQQLFFLLLVMIFLHVLLSMQSHWYGWLTDAILVAIICVFTPIAVLREILSGFFQMIMLNSNAILHIGICLSLSAALSFAGLLILKKKIL</sequence>
<dbReference type="RefSeq" id="WP_156733569.1">
    <property type="nucleotide sequence ID" value="NZ_CACRUU010000021.1"/>
</dbReference>